<sequence>MAEQVRTFVELNGFHFPVVFDADGRMSEAFSVYGIPWSVVIDAQGVVRAIRPGPARDLEDLLGLVQSVVGK</sequence>
<name>A0ABZ1BST8_9FIRM</name>
<dbReference type="Proteomes" id="UP001333102">
    <property type="component" value="Chromosome"/>
</dbReference>
<protein>
    <submittedName>
        <fullName evidence="1">TlpA disulfide reductase family protein</fullName>
    </submittedName>
</protein>
<dbReference type="InterPro" id="IPR036249">
    <property type="entry name" value="Thioredoxin-like_sf"/>
</dbReference>
<evidence type="ECO:0000313" key="2">
    <source>
        <dbReference type="Proteomes" id="UP001333102"/>
    </source>
</evidence>
<proteinExistence type="predicted"/>
<organism evidence="1 2">
    <name type="scientific">Geochorda subterranea</name>
    <dbReference type="NCBI Taxonomy" id="3109564"/>
    <lineage>
        <taxon>Bacteria</taxon>
        <taxon>Bacillati</taxon>
        <taxon>Bacillota</taxon>
        <taxon>Limnochordia</taxon>
        <taxon>Limnochordales</taxon>
        <taxon>Geochordaceae</taxon>
        <taxon>Geochorda</taxon>
    </lineage>
</organism>
<reference evidence="2" key="1">
    <citation type="submission" date="2023-12" db="EMBL/GenBank/DDBJ databases">
        <title>Novel isolates from deep terrestrial aquifers shed light on the physiology and ecology of the class Limnochordia.</title>
        <authorList>
            <person name="Karnachuk O.V."/>
            <person name="Lukina A.P."/>
            <person name="Avakyan M.R."/>
            <person name="Kadnikov V."/>
            <person name="Begmatov S."/>
            <person name="Beletsky A.V."/>
            <person name="Mardanov A.V."/>
            <person name="Ravin N.V."/>
        </authorList>
    </citation>
    <scope>NUCLEOTIDE SEQUENCE [LARGE SCALE GENOMIC DNA]</scope>
    <source>
        <strain evidence="2">LN</strain>
    </source>
</reference>
<evidence type="ECO:0000313" key="1">
    <source>
        <dbReference type="EMBL" id="WRP15696.1"/>
    </source>
</evidence>
<dbReference type="RefSeq" id="WP_324670102.1">
    <property type="nucleotide sequence ID" value="NZ_CP141614.1"/>
</dbReference>
<dbReference type="Gene3D" id="3.40.30.10">
    <property type="entry name" value="Glutaredoxin"/>
    <property type="match status" value="1"/>
</dbReference>
<keyword evidence="2" id="KW-1185">Reference proteome</keyword>
<accession>A0ABZ1BST8</accession>
<dbReference type="EMBL" id="CP141614">
    <property type="protein sequence ID" value="WRP15696.1"/>
    <property type="molecule type" value="Genomic_DNA"/>
</dbReference>
<gene>
    <name evidence="1" type="ORF">VLY81_05950</name>
</gene>
<dbReference type="SUPFAM" id="SSF52833">
    <property type="entry name" value="Thioredoxin-like"/>
    <property type="match status" value="1"/>
</dbReference>
<dbReference type="CDD" id="cd02966">
    <property type="entry name" value="TlpA_like_family"/>
    <property type="match status" value="1"/>
</dbReference>